<organism evidence="7 8">
    <name type="scientific">Novosphingobium pokkalii</name>
    <dbReference type="NCBI Taxonomy" id="1770194"/>
    <lineage>
        <taxon>Bacteria</taxon>
        <taxon>Pseudomonadati</taxon>
        <taxon>Pseudomonadota</taxon>
        <taxon>Alphaproteobacteria</taxon>
        <taxon>Sphingomonadales</taxon>
        <taxon>Sphingomonadaceae</taxon>
        <taxon>Novosphingobium</taxon>
    </lineage>
</organism>
<keyword evidence="1 6" id="KW-0813">Transport</keyword>
<comment type="function">
    <text evidence="6">Part of an energy-coupled inorganic carbon pump.</text>
</comment>
<comment type="similarity">
    <text evidence="6">Belongs to the inorganic carbon transporter (TC 9.A.2) DabA family.</text>
</comment>
<comment type="caution">
    <text evidence="7">The sequence shown here is derived from an EMBL/GenBank/DDBJ whole genome shotgun (WGS) entry which is preliminary data.</text>
</comment>
<dbReference type="PANTHER" id="PTHR38344">
    <property type="entry name" value="UPF0753 PROTEIN AQ_863"/>
    <property type="match status" value="1"/>
</dbReference>
<dbReference type="RefSeq" id="WP_191323112.1">
    <property type="nucleotide sequence ID" value="NZ_BMZP01000003.1"/>
</dbReference>
<dbReference type="PANTHER" id="PTHR38344:SF1">
    <property type="entry name" value="INORGANIC CARBON TRANSPORTER SUBUNIT DABA-RELATED"/>
    <property type="match status" value="1"/>
</dbReference>
<keyword evidence="8" id="KW-1185">Reference proteome</keyword>
<evidence type="ECO:0000256" key="4">
    <source>
        <dbReference type="ARBA" id="ARBA00022833"/>
    </source>
</evidence>
<keyword evidence="5 6" id="KW-0472">Membrane</keyword>
<dbReference type="Proteomes" id="UP001595683">
    <property type="component" value="Unassembled WGS sequence"/>
</dbReference>
<keyword evidence="3 6" id="KW-0479">Metal-binding</keyword>
<evidence type="ECO:0000313" key="8">
    <source>
        <dbReference type="Proteomes" id="UP001595683"/>
    </source>
</evidence>
<protein>
    <recommendedName>
        <fullName evidence="6">Probable inorganic carbon transporter subunit DabA</fullName>
    </recommendedName>
</protein>
<feature type="binding site" evidence="6">
    <location>
        <position position="375"/>
    </location>
    <ligand>
        <name>Zn(2+)</name>
        <dbReference type="ChEBI" id="CHEBI:29105"/>
    </ligand>
</feature>
<dbReference type="Pfam" id="PF10070">
    <property type="entry name" value="DabA"/>
    <property type="match status" value="1"/>
</dbReference>
<evidence type="ECO:0000256" key="3">
    <source>
        <dbReference type="ARBA" id="ARBA00022723"/>
    </source>
</evidence>
<evidence type="ECO:0000313" key="7">
    <source>
        <dbReference type="EMBL" id="MFC3670587.1"/>
    </source>
</evidence>
<keyword evidence="4 6" id="KW-0862">Zinc</keyword>
<name>A0ABV7V125_9SPHN</name>
<feature type="binding site" evidence="6">
    <location>
        <position position="584"/>
    </location>
    <ligand>
        <name>Zn(2+)</name>
        <dbReference type="ChEBI" id="CHEBI:29105"/>
    </ligand>
</feature>
<dbReference type="EMBL" id="JBHRYE010000007">
    <property type="protein sequence ID" value="MFC3670587.1"/>
    <property type="molecule type" value="Genomic_DNA"/>
</dbReference>
<evidence type="ECO:0000256" key="5">
    <source>
        <dbReference type="ARBA" id="ARBA00023136"/>
    </source>
</evidence>
<gene>
    <name evidence="6" type="primary">dabA</name>
    <name evidence="7" type="ORF">ACFOOT_04035</name>
</gene>
<evidence type="ECO:0000256" key="1">
    <source>
        <dbReference type="ARBA" id="ARBA00022448"/>
    </source>
</evidence>
<keyword evidence="2 6" id="KW-1003">Cell membrane</keyword>
<accession>A0ABV7V125</accession>
<proteinExistence type="inferred from homology"/>
<dbReference type="InterPro" id="IPR018752">
    <property type="entry name" value="DabA"/>
</dbReference>
<dbReference type="HAMAP" id="MF_01871">
    <property type="entry name" value="DabA"/>
    <property type="match status" value="1"/>
</dbReference>
<feature type="binding site" evidence="6">
    <location>
        <position position="569"/>
    </location>
    <ligand>
        <name>Zn(2+)</name>
        <dbReference type="ChEBI" id="CHEBI:29105"/>
    </ligand>
</feature>
<evidence type="ECO:0000256" key="2">
    <source>
        <dbReference type="ARBA" id="ARBA00022475"/>
    </source>
</evidence>
<comment type="subunit">
    <text evidence="6">Forms a complex with DabB.</text>
</comment>
<sequence length="867" mass="91396">MTLAAGNLAKTAAPTLAHPALGSPGEREALLALASIAAHTVAPLWPLDSAIAVNPLAGFEDLPFEDAVPQAAALHGARATLSLPEWRSLLAEGRINDVALRKTVVQALGGLEAAFDPLVPELNAYDLLIARLVTLDAEHAPPVRRALSPAVAMLARWLGAFFDRTAALPVPGRARGLYPCLLQALRHDPALGKSVEATGAAWLASAPGDPVEMLLLGARREAVSPEHRLAWLRTLVATLPGWAAHLRWRTEYAGPEASRGAPATMLDLMALMALVRGLERPALQAVPDAPSPRTVEAALLRHFGLSADAAKTWPAAARERLATVAALTPAQLGFLFQQAAEASHLATLTAPLEGASARRTAPRAPIRPQVQAVFCIDVRSEPMRRALEAQGAIDGAFETVGYAGFFGLPIALAPIPLAPMAEAQARNQLPVLLSPAHVVPETAAPGREAEARTVLARQAALADAQAMLDTTKAGATGFATAEAAGPLAAVSMIARTLAPRLTDALRRRVIGDAGQVLAPAACNDDPAIGHGHAHDHAIPLAQKIAYARGMFTLTGLSAQTARLFVLVGHGGCTTNNAFAASLDCGACGGHPGGPNARLMAAILNDPAVRAGLAAQGLALPEDTWFLAAQHDTTRDIVEVFDRHLVPASHADDLAHLDAALARAGVQARAERATRLGRTPQDLLVGAAHWAEVRPEWGLSGNAAFIIGPRALTQGLDLGGTAFLHSYDWKQDEDGSALTGIMTAPMIVAQWINCQYLFSTIDNEAFGAGDKTTQNVTGGFGVVQGSGGDLCTGLPRQSLFHDDGTPYHIPRRLTVIVEAPLQRVEGIVRRHDAVGRLVENGWINLVVIDPWKHQAHRWLRGEWKARPC</sequence>
<comment type="subcellular location">
    <subcellularLocation>
        <location evidence="6">Cell membrane</location>
        <topology evidence="6">Peripheral membrane protein</topology>
    </subcellularLocation>
</comment>
<feature type="binding site" evidence="6">
    <location>
        <position position="377"/>
    </location>
    <ligand>
        <name>Zn(2+)</name>
        <dbReference type="ChEBI" id="CHEBI:29105"/>
    </ligand>
</feature>
<evidence type="ECO:0000256" key="6">
    <source>
        <dbReference type="HAMAP-Rule" id="MF_01871"/>
    </source>
</evidence>
<reference evidence="8" key="1">
    <citation type="journal article" date="2019" name="Int. J. Syst. Evol. Microbiol.">
        <title>The Global Catalogue of Microorganisms (GCM) 10K type strain sequencing project: providing services to taxonomists for standard genome sequencing and annotation.</title>
        <authorList>
            <consortium name="The Broad Institute Genomics Platform"/>
            <consortium name="The Broad Institute Genome Sequencing Center for Infectious Disease"/>
            <person name="Wu L."/>
            <person name="Ma J."/>
        </authorList>
    </citation>
    <scope>NUCLEOTIDE SEQUENCE [LARGE SCALE GENOMIC DNA]</scope>
    <source>
        <strain evidence="8">KCTC 42224</strain>
    </source>
</reference>
<comment type="cofactor">
    <cofactor evidence="6">
        <name>Zn(2+)</name>
        <dbReference type="ChEBI" id="CHEBI:29105"/>
    </cofactor>
</comment>